<dbReference type="InterPro" id="IPR043472">
    <property type="entry name" value="Macro_dom-like"/>
</dbReference>
<reference evidence="4" key="1">
    <citation type="submission" date="2023-07" db="EMBL/GenBank/DDBJ databases">
        <authorList>
            <consortium name="AG Swart"/>
            <person name="Singh M."/>
            <person name="Singh A."/>
            <person name="Seah K."/>
            <person name="Emmerich C."/>
        </authorList>
    </citation>
    <scope>NUCLEOTIDE SEQUENCE</scope>
    <source>
        <strain evidence="4">DP1</strain>
    </source>
</reference>
<dbReference type="AlphaFoldDB" id="A0AAD1X3V0"/>
<feature type="compositionally biased region" description="Basic and acidic residues" evidence="2">
    <location>
        <begin position="271"/>
        <end position="300"/>
    </location>
</feature>
<sequence length="919" mass="106396">MSASTSQSQEDMLPCGLVPLQNLDMPELEVGEEQKQEEYQEAQPQMDHEEQKDQVYGEQDIQDQYFIVCKDNDRDVRAQQIEEEQKILQQRKTRVEDKLIEIQDKVEQKKTQLKGQPQNIGQEEQEKEEFEELQTKYKEIQKAIKEFKLEKKPQNNSDLMQTNQKMKDCLTDMENEVNGFINKFNENIKIEDNEEDQQLKLDHILNPPASFDLKQTLKKLTEDNEEDYEELEAYLKSLDSTPEKTSKSTQGVNQENLSVKESIIQNYIPRPETDSDEGKLCRSSEDHGEGKSVDQEEKKSAADGFVVLNKGDLSSKCSQESNKGSAKKEEPWINETVLEELRITDLNSLNFLFDQYLEQQDAVSKQESETENKNSGILYWLGLSKGESNQSKDETSKEPDITPEINEKQIKDHAKDLMQVILKHKMSDCALWNILCDLSKHNIKIDKYFKDKLQECKEDLDKVRNKIVDLAMPEKIKKEKEQEMLKKVLKVFHGDLNDYNTKLKENFKKEKEEMIKDINDKWNKHQLKLKEKYQNNIETIARIATEFERNFKTINSQLSSEIEENKKNIESITSLIELNEKREKLNQEIMEINQQIEKLHSKVKEKACFEFNEKIHQCVYTYKKKEALLETDQTHIQRKIDILDAETQERSQNLVDNQIEKTENYENCTIEFFHTPKLEEAQTSALVIPFDEQLRTSNLLERYKQLAKDAGEKLKNACQQYKNQHFRLRTGLATVFPSGNLKFNSIIAAVGPITSSEVFEELMKKTIYSVLDLMIDYNLKSIFIPSFVSQNSKIKEGEYIPIVTSAIKQFIKDNSQVMTDRRIVIESPKLAPVPSPAPAFPHSLSDLSSPAFKPTSTSSPANVPASNPHEESKSSTADESQEAQVDLSSKEVHDQSEEEESAEAKELREMREMTENNNG</sequence>
<evidence type="ECO:0000256" key="2">
    <source>
        <dbReference type="SAM" id="MobiDB-lite"/>
    </source>
</evidence>
<gene>
    <name evidence="4" type="ORF">ECRASSUSDP1_LOCUS3401</name>
</gene>
<dbReference type="EMBL" id="CAMPGE010003257">
    <property type="protein sequence ID" value="CAI2362083.1"/>
    <property type="molecule type" value="Genomic_DNA"/>
</dbReference>
<dbReference type="SUPFAM" id="SSF52949">
    <property type="entry name" value="Macro domain-like"/>
    <property type="match status" value="1"/>
</dbReference>
<accession>A0AAD1X3V0</accession>
<feature type="compositionally biased region" description="Basic and acidic residues" evidence="2">
    <location>
        <begin position="390"/>
        <end position="407"/>
    </location>
</feature>
<name>A0AAD1X3V0_EUPCR</name>
<evidence type="ECO:0000313" key="4">
    <source>
        <dbReference type="EMBL" id="CAI2362083.1"/>
    </source>
</evidence>
<feature type="domain" description="Macro" evidence="3">
    <location>
        <begin position="705"/>
        <end position="789"/>
    </location>
</feature>
<keyword evidence="1" id="KW-0175">Coiled coil</keyword>
<keyword evidence="5" id="KW-1185">Reference proteome</keyword>
<feature type="region of interest" description="Disordered" evidence="2">
    <location>
        <begin position="31"/>
        <end position="55"/>
    </location>
</feature>
<protein>
    <recommendedName>
        <fullName evidence="3">Macro domain-containing protein</fullName>
    </recommendedName>
</protein>
<dbReference type="Proteomes" id="UP001295684">
    <property type="component" value="Unassembled WGS sequence"/>
</dbReference>
<feature type="region of interest" description="Disordered" evidence="2">
    <location>
        <begin position="237"/>
        <end position="300"/>
    </location>
</feature>
<dbReference type="Gene3D" id="3.40.220.10">
    <property type="entry name" value="Leucine Aminopeptidase, subunit E, domain 1"/>
    <property type="match status" value="1"/>
</dbReference>
<feature type="compositionally biased region" description="Polar residues" evidence="2">
    <location>
        <begin position="854"/>
        <end position="865"/>
    </location>
</feature>
<organism evidence="4 5">
    <name type="scientific">Euplotes crassus</name>
    <dbReference type="NCBI Taxonomy" id="5936"/>
    <lineage>
        <taxon>Eukaryota</taxon>
        <taxon>Sar</taxon>
        <taxon>Alveolata</taxon>
        <taxon>Ciliophora</taxon>
        <taxon>Intramacronucleata</taxon>
        <taxon>Spirotrichea</taxon>
        <taxon>Hypotrichia</taxon>
        <taxon>Euplotida</taxon>
        <taxon>Euplotidae</taxon>
        <taxon>Moneuplotes</taxon>
    </lineage>
</organism>
<feature type="region of interest" description="Disordered" evidence="2">
    <location>
        <begin position="108"/>
        <end position="127"/>
    </location>
</feature>
<evidence type="ECO:0000256" key="1">
    <source>
        <dbReference type="SAM" id="Coils"/>
    </source>
</evidence>
<feature type="region of interest" description="Disordered" evidence="2">
    <location>
        <begin position="834"/>
        <end position="919"/>
    </location>
</feature>
<feature type="compositionally biased region" description="Basic and acidic residues" evidence="2">
    <location>
        <begin position="902"/>
        <end position="919"/>
    </location>
</feature>
<comment type="caution">
    <text evidence="4">The sequence shown here is derived from an EMBL/GenBank/DDBJ whole genome shotgun (WGS) entry which is preliminary data.</text>
</comment>
<proteinExistence type="predicted"/>
<feature type="region of interest" description="Disordered" evidence="2">
    <location>
        <begin position="387"/>
        <end position="407"/>
    </location>
</feature>
<feature type="coiled-coil region" evidence="1">
    <location>
        <begin position="575"/>
        <end position="602"/>
    </location>
</feature>
<evidence type="ECO:0000313" key="5">
    <source>
        <dbReference type="Proteomes" id="UP001295684"/>
    </source>
</evidence>
<dbReference type="Pfam" id="PF01661">
    <property type="entry name" value="Macro"/>
    <property type="match status" value="1"/>
</dbReference>
<evidence type="ECO:0000259" key="3">
    <source>
        <dbReference type="Pfam" id="PF01661"/>
    </source>
</evidence>
<feature type="compositionally biased region" description="Polar residues" evidence="2">
    <location>
        <begin position="874"/>
        <end position="887"/>
    </location>
</feature>
<dbReference type="InterPro" id="IPR002589">
    <property type="entry name" value="Macro_dom"/>
</dbReference>
<feature type="compositionally biased region" description="Polar residues" evidence="2">
    <location>
        <begin position="247"/>
        <end position="265"/>
    </location>
</feature>
<feature type="compositionally biased region" description="Basic and acidic residues" evidence="2">
    <location>
        <begin position="46"/>
        <end position="55"/>
    </location>
</feature>